<evidence type="ECO:0000256" key="3">
    <source>
        <dbReference type="ARBA" id="ARBA00022801"/>
    </source>
</evidence>
<feature type="region of interest" description="Disordered" evidence="4">
    <location>
        <begin position="30"/>
        <end position="110"/>
    </location>
</feature>
<keyword evidence="3" id="KW-0378">Hydrolase</keyword>
<evidence type="ECO:0000256" key="2">
    <source>
        <dbReference type="ARBA" id="ARBA00022670"/>
    </source>
</evidence>
<comment type="similarity">
    <text evidence="1">Belongs to the peptidase S1C family.</text>
</comment>
<protein>
    <submittedName>
        <fullName evidence="5">Protease Do-like chloroplastic</fullName>
    </submittedName>
</protein>
<evidence type="ECO:0000256" key="4">
    <source>
        <dbReference type="SAM" id="MobiDB-lite"/>
    </source>
</evidence>
<dbReference type="InterPro" id="IPR009003">
    <property type="entry name" value="Peptidase_S1_PA"/>
</dbReference>
<dbReference type="PANTHER" id="PTHR43343:SF6">
    <property type="entry name" value="PROTEASE DO-LIKE 5, CHLOROPLASTIC ISOFORM X1"/>
    <property type="match status" value="1"/>
</dbReference>
<dbReference type="InterPro" id="IPR043504">
    <property type="entry name" value="Peptidase_S1_PA_chymotrypsin"/>
</dbReference>
<proteinExistence type="inferred from homology"/>
<accession>A0A2V0P323</accession>
<evidence type="ECO:0000313" key="6">
    <source>
        <dbReference type="Proteomes" id="UP000247498"/>
    </source>
</evidence>
<dbReference type="InterPro" id="IPR001940">
    <property type="entry name" value="Peptidase_S1C"/>
</dbReference>
<dbReference type="PRINTS" id="PR00834">
    <property type="entry name" value="PROTEASES2C"/>
</dbReference>
<keyword evidence="6" id="KW-1185">Reference proteome</keyword>
<dbReference type="Proteomes" id="UP000247498">
    <property type="component" value="Unassembled WGS sequence"/>
</dbReference>
<name>A0A2V0P323_9CHLO</name>
<dbReference type="FunCoup" id="A0A2V0P323">
    <property type="interactions" value="537"/>
</dbReference>
<sequence>MLRPSNPALGGPAQVHWPCCVGGARAARIGAPARPWRRRADRAPSTECAPRRWAVLAQAAADSPCSSGSSSGPQQQQHPPPHSTEGLCGCSTSGGAAGAPPPHPSLGRRAALASTAAAAAALAAPRPRAASAGPLVDEATARAVFESASPSVVAIVQFKTTSAGGEAFEALGSGVVWDDLGHVVTNYHVVGQYVLDRTGAAGVKVIVQGPDGGSVALPATIVGTDAQREIAVLSLEGGPPPGAAPLPVGASAGLRVGQTVYALGARYGEGASMSAGVVSGLGRAIPAPTGTRIYGVVQTDASVNAANSGGALVDSSGRLVGLATAPFTSKSTARGSGVGFALPTEMLREVVPNLIVYGSGYKPDRRA</sequence>
<organism evidence="5 6">
    <name type="scientific">Raphidocelis subcapitata</name>
    <dbReference type="NCBI Taxonomy" id="307507"/>
    <lineage>
        <taxon>Eukaryota</taxon>
        <taxon>Viridiplantae</taxon>
        <taxon>Chlorophyta</taxon>
        <taxon>core chlorophytes</taxon>
        <taxon>Chlorophyceae</taxon>
        <taxon>CS clade</taxon>
        <taxon>Sphaeropleales</taxon>
        <taxon>Selenastraceae</taxon>
        <taxon>Raphidocelis</taxon>
    </lineage>
</organism>
<evidence type="ECO:0000256" key="1">
    <source>
        <dbReference type="ARBA" id="ARBA00010541"/>
    </source>
</evidence>
<dbReference type="AlphaFoldDB" id="A0A2V0P323"/>
<dbReference type="EMBL" id="BDRX01000049">
    <property type="protein sequence ID" value="GBF94268.1"/>
    <property type="molecule type" value="Genomic_DNA"/>
</dbReference>
<gene>
    <name evidence="5" type="ORF">Rsub_06538</name>
</gene>
<dbReference type="Gene3D" id="2.40.10.10">
    <property type="entry name" value="Trypsin-like serine proteases"/>
    <property type="match status" value="2"/>
</dbReference>
<dbReference type="PANTHER" id="PTHR43343">
    <property type="entry name" value="PEPTIDASE S12"/>
    <property type="match status" value="1"/>
</dbReference>
<feature type="compositionally biased region" description="Low complexity" evidence="4">
    <location>
        <begin position="63"/>
        <end position="77"/>
    </location>
</feature>
<dbReference type="SUPFAM" id="SSF50494">
    <property type="entry name" value="Trypsin-like serine proteases"/>
    <property type="match status" value="1"/>
</dbReference>
<dbReference type="STRING" id="307507.A0A2V0P323"/>
<dbReference type="Pfam" id="PF13365">
    <property type="entry name" value="Trypsin_2"/>
    <property type="match status" value="1"/>
</dbReference>
<dbReference type="InParanoid" id="A0A2V0P323"/>
<dbReference type="GO" id="GO:0004252">
    <property type="term" value="F:serine-type endopeptidase activity"/>
    <property type="evidence" value="ECO:0007669"/>
    <property type="project" value="InterPro"/>
</dbReference>
<reference evidence="5 6" key="1">
    <citation type="journal article" date="2018" name="Sci. Rep.">
        <title>Raphidocelis subcapitata (=Pseudokirchneriella subcapitata) provides an insight into genome evolution and environmental adaptations in the Sphaeropleales.</title>
        <authorList>
            <person name="Suzuki S."/>
            <person name="Yamaguchi H."/>
            <person name="Nakajima N."/>
            <person name="Kawachi M."/>
        </authorList>
    </citation>
    <scope>NUCLEOTIDE SEQUENCE [LARGE SCALE GENOMIC DNA]</scope>
    <source>
        <strain evidence="5 6">NIES-35</strain>
    </source>
</reference>
<dbReference type="GO" id="GO:0006508">
    <property type="term" value="P:proteolysis"/>
    <property type="evidence" value="ECO:0007669"/>
    <property type="project" value="UniProtKB-KW"/>
</dbReference>
<keyword evidence="2 5" id="KW-0645">Protease</keyword>
<dbReference type="InterPro" id="IPR051201">
    <property type="entry name" value="Chloro_Bact_Ser_Proteases"/>
</dbReference>
<comment type="caution">
    <text evidence="5">The sequence shown here is derived from an EMBL/GenBank/DDBJ whole genome shotgun (WGS) entry which is preliminary data.</text>
</comment>
<evidence type="ECO:0000313" key="5">
    <source>
        <dbReference type="EMBL" id="GBF94268.1"/>
    </source>
</evidence>
<dbReference type="OrthoDB" id="4217619at2759"/>